<proteinExistence type="predicted"/>
<dbReference type="Proteomes" id="UP001630127">
    <property type="component" value="Unassembled WGS sequence"/>
</dbReference>
<evidence type="ECO:0000313" key="1">
    <source>
        <dbReference type="EMBL" id="KAL3497763.1"/>
    </source>
</evidence>
<keyword evidence="2" id="KW-1185">Reference proteome</keyword>
<protein>
    <submittedName>
        <fullName evidence="1">Uncharacterized protein</fullName>
    </submittedName>
</protein>
<name>A0ABD2XW91_9GENT</name>
<organism evidence="1 2">
    <name type="scientific">Cinchona calisaya</name>
    <dbReference type="NCBI Taxonomy" id="153742"/>
    <lineage>
        <taxon>Eukaryota</taxon>
        <taxon>Viridiplantae</taxon>
        <taxon>Streptophyta</taxon>
        <taxon>Embryophyta</taxon>
        <taxon>Tracheophyta</taxon>
        <taxon>Spermatophyta</taxon>
        <taxon>Magnoliopsida</taxon>
        <taxon>eudicotyledons</taxon>
        <taxon>Gunneridae</taxon>
        <taxon>Pentapetalae</taxon>
        <taxon>asterids</taxon>
        <taxon>lamiids</taxon>
        <taxon>Gentianales</taxon>
        <taxon>Rubiaceae</taxon>
        <taxon>Cinchonoideae</taxon>
        <taxon>Cinchoneae</taxon>
        <taxon>Cinchona</taxon>
    </lineage>
</organism>
<dbReference type="EMBL" id="JBJUIK010000017">
    <property type="protein sequence ID" value="KAL3497763.1"/>
    <property type="molecule type" value="Genomic_DNA"/>
</dbReference>
<comment type="caution">
    <text evidence="1">The sequence shown here is derived from an EMBL/GenBank/DDBJ whole genome shotgun (WGS) entry which is preliminary data.</text>
</comment>
<sequence>MKIAVKRSLATHTIHLYSCHVAVGSAFAGNGRISGPNGYRSLKKLGSKTTKYLDNSLVFGHWCSGCGKFIREGPSSMKIIGHRSGFLRKSSQLVTEAEDPNLRLVSIGDVQEVLCLFSGGGSSDSRCDCRIY</sequence>
<dbReference type="AlphaFoldDB" id="A0ABD2XW91"/>
<accession>A0ABD2XW91</accession>
<gene>
    <name evidence="1" type="ORF">ACH5RR_040495</name>
</gene>
<reference evidence="1 2" key="1">
    <citation type="submission" date="2024-11" db="EMBL/GenBank/DDBJ databases">
        <title>A near-complete genome assembly of Cinchona calisaya.</title>
        <authorList>
            <person name="Lian D.C."/>
            <person name="Zhao X.W."/>
            <person name="Wei L."/>
        </authorList>
    </citation>
    <scope>NUCLEOTIDE SEQUENCE [LARGE SCALE GENOMIC DNA]</scope>
    <source>
        <tissue evidence="1">Nenye</tissue>
    </source>
</reference>
<evidence type="ECO:0000313" key="2">
    <source>
        <dbReference type="Proteomes" id="UP001630127"/>
    </source>
</evidence>